<feature type="domain" description="Aminomethyltransferase C-terminal" evidence="5">
    <location>
        <begin position="296"/>
        <end position="369"/>
    </location>
</feature>
<dbReference type="InterPro" id="IPR017703">
    <property type="entry name" value="YgfZ/GCV_T_CS"/>
</dbReference>
<dbReference type="Proteomes" id="UP000007813">
    <property type="component" value="Unassembled WGS sequence"/>
</dbReference>
<feature type="binding site" evidence="2">
    <location>
        <position position="211"/>
    </location>
    <ligand>
        <name>substrate</name>
    </ligand>
</feature>
<evidence type="ECO:0000313" key="7">
    <source>
        <dbReference type="Proteomes" id="UP000007813"/>
    </source>
</evidence>
<dbReference type="NCBIfam" id="TIGR03317">
    <property type="entry name" value="ygfZ_signature"/>
    <property type="match status" value="1"/>
</dbReference>
<dbReference type="PANTHER" id="PTHR43757">
    <property type="entry name" value="AMINOMETHYLTRANSFERASE"/>
    <property type="match status" value="1"/>
</dbReference>
<dbReference type="SUPFAM" id="SSF103025">
    <property type="entry name" value="Folate-binding domain"/>
    <property type="match status" value="1"/>
</dbReference>
<dbReference type="EMBL" id="ALJD01000004">
    <property type="protein sequence ID" value="EJN59481.1"/>
    <property type="molecule type" value="Genomic_DNA"/>
</dbReference>
<evidence type="ECO:0000256" key="1">
    <source>
        <dbReference type="ARBA" id="ARBA00022946"/>
    </source>
</evidence>
<dbReference type="InterPro" id="IPR027266">
    <property type="entry name" value="TrmE/GcvT-like"/>
</dbReference>
<dbReference type="GO" id="GO:0008168">
    <property type="term" value="F:methyltransferase activity"/>
    <property type="evidence" value="ECO:0007669"/>
    <property type="project" value="UniProtKB-KW"/>
</dbReference>
<evidence type="ECO:0000256" key="3">
    <source>
        <dbReference type="SAM" id="MobiDB-lite"/>
    </source>
</evidence>
<keyword evidence="6" id="KW-0808">Transferase</keyword>
<feature type="domain" description="GCVT N-terminal" evidence="4">
    <location>
        <begin position="25"/>
        <end position="261"/>
    </location>
</feature>
<evidence type="ECO:0000259" key="4">
    <source>
        <dbReference type="Pfam" id="PF01571"/>
    </source>
</evidence>
<accession>J3JFS6</accession>
<dbReference type="PATRIC" id="fig|1210908.3.peg.1568"/>
<dbReference type="InterPro" id="IPR013977">
    <property type="entry name" value="GcvT_C"/>
</dbReference>
<dbReference type="eggNOG" id="arCOG00757">
    <property type="taxonomic scope" value="Archaea"/>
</dbReference>
<name>J3JFS6_9EURY</name>
<evidence type="ECO:0000259" key="5">
    <source>
        <dbReference type="Pfam" id="PF08669"/>
    </source>
</evidence>
<organism evidence="6 7">
    <name type="scientific">Halogranum salarium B-1</name>
    <dbReference type="NCBI Taxonomy" id="1210908"/>
    <lineage>
        <taxon>Archaea</taxon>
        <taxon>Methanobacteriati</taxon>
        <taxon>Methanobacteriota</taxon>
        <taxon>Stenosarchaea group</taxon>
        <taxon>Halobacteria</taxon>
        <taxon>Halobacteriales</taxon>
        <taxon>Haloferacaceae</taxon>
    </lineage>
</organism>
<dbReference type="Pfam" id="PF08669">
    <property type="entry name" value="GCV_T_C"/>
    <property type="match status" value="1"/>
</dbReference>
<gene>
    <name evidence="6" type="ORF">HSB1_16390</name>
</gene>
<dbReference type="InterPro" id="IPR029043">
    <property type="entry name" value="GcvT/YgfZ_C"/>
</dbReference>
<dbReference type="SUPFAM" id="SSF101790">
    <property type="entry name" value="Aminomethyltransferase beta-barrel domain"/>
    <property type="match status" value="1"/>
</dbReference>
<feature type="region of interest" description="Disordered" evidence="3">
    <location>
        <begin position="357"/>
        <end position="383"/>
    </location>
</feature>
<dbReference type="PIRSF" id="PIRSF006487">
    <property type="entry name" value="GcvT"/>
    <property type="match status" value="1"/>
</dbReference>
<sequence length="383" mass="41548">MLRRERDDGTFYLRDPYRRAMTVLRDLHADHGATFEERGGRDVVRDYGRPAVAHRAVRNGVGTIEMGYGVVLVEGDDRVEFVDNAVSNRVPDDDGEGCYALLLDPQGRIETDLYVYNAGERLLLFTPPAQAEPLVADWQENVFIQDVEIRDASEEFGVFGVHGPQSTEKVASVLNHAGAPEPHLSFVRGSIADIGVTVIASDALPGEEGYEIVCSADEAGDLFDAILNYGNAAAPFGYASWESLTLEAGTPLFETELEGRLPNVLGLRNALDFEKGCYVGQEVVSKVENRGQPSQRLVGLRVEELPSSEAAVFAGDAAVGEVTRAVDSPSLGEPVALALVDYDLGTDTALTVRVDGEEEAAERTELPFVEGSDQSGRIPKYRD</sequence>
<evidence type="ECO:0000256" key="2">
    <source>
        <dbReference type="PIRSR" id="PIRSR006487-1"/>
    </source>
</evidence>
<proteinExistence type="predicted"/>
<dbReference type="GO" id="GO:0032259">
    <property type="term" value="P:methylation"/>
    <property type="evidence" value="ECO:0007669"/>
    <property type="project" value="UniProtKB-KW"/>
</dbReference>
<keyword evidence="1" id="KW-0809">Transit peptide</keyword>
<comment type="caution">
    <text evidence="6">The sequence shown here is derived from an EMBL/GenBank/DDBJ whole genome shotgun (WGS) entry which is preliminary data.</text>
</comment>
<reference evidence="6 7" key="1">
    <citation type="journal article" date="2012" name="J. Bacteriol.">
        <title>Draft Genome Sequence of the Extremely Halophilic Archaeon Halogranum salarium B-1T.</title>
        <authorList>
            <person name="Kim K.K."/>
            <person name="Lee K.C."/>
            <person name="Lee J.S."/>
        </authorList>
    </citation>
    <scope>NUCLEOTIDE SEQUENCE [LARGE SCALE GENOMIC DNA]</scope>
    <source>
        <strain evidence="6 7">B-1</strain>
    </source>
</reference>
<evidence type="ECO:0000313" key="6">
    <source>
        <dbReference type="EMBL" id="EJN59481.1"/>
    </source>
</evidence>
<dbReference type="Pfam" id="PF01571">
    <property type="entry name" value="GCV_T"/>
    <property type="match status" value="1"/>
</dbReference>
<dbReference type="AlphaFoldDB" id="J3JFS6"/>
<dbReference type="InterPro" id="IPR006222">
    <property type="entry name" value="GCVT_N"/>
</dbReference>
<dbReference type="InterPro" id="IPR028896">
    <property type="entry name" value="GcvT/YgfZ/DmdA"/>
</dbReference>
<protein>
    <submittedName>
        <fullName evidence="6">Aminomethyltransferase</fullName>
    </submittedName>
</protein>
<dbReference type="Gene3D" id="3.30.1360.120">
    <property type="entry name" value="Probable tRNA modification gtpase trme, domain 1"/>
    <property type="match status" value="1"/>
</dbReference>
<dbReference type="PANTHER" id="PTHR43757:SF2">
    <property type="entry name" value="AMINOMETHYLTRANSFERASE, MITOCHONDRIAL"/>
    <property type="match status" value="1"/>
</dbReference>
<keyword evidence="6" id="KW-0489">Methyltransferase</keyword>